<dbReference type="AlphaFoldDB" id="A0AAN5I754"/>
<evidence type="ECO:0000256" key="1">
    <source>
        <dbReference type="SAM" id="Phobius"/>
    </source>
</evidence>
<accession>A0AAN5I754</accession>
<feature type="transmembrane region" description="Helical" evidence="1">
    <location>
        <begin position="88"/>
        <end position="106"/>
    </location>
</feature>
<feature type="non-terminal residue" evidence="2">
    <location>
        <position position="195"/>
    </location>
</feature>
<keyword evidence="3" id="KW-1185">Reference proteome</keyword>
<protein>
    <submittedName>
        <fullName evidence="2">Uncharacterized protein</fullName>
    </submittedName>
</protein>
<comment type="caution">
    <text evidence="2">The sequence shown here is derived from an EMBL/GenBank/DDBJ whole genome shotgun (WGS) entry which is preliminary data.</text>
</comment>
<dbReference type="Proteomes" id="UP001328107">
    <property type="component" value="Unassembled WGS sequence"/>
</dbReference>
<evidence type="ECO:0000313" key="3">
    <source>
        <dbReference type="Proteomes" id="UP001328107"/>
    </source>
</evidence>
<feature type="non-terminal residue" evidence="2">
    <location>
        <position position="1"/>
    </location>
</feature>
<proteinExistence type="predicted"/>
<keyword evidence="1" id="KW-1133">Transmembrane helix</keyword>
<name>A0AAN5I754_9BILA</name>
<gene>
    <name evidence="2" type="ORF">PMAYCL1PPCAC_23131</name>
</gene>
<feature type="transmembrane region" description="Helical" evidence="1">
    <location>
        <begin position="63"/>
        <end position="82"/>
    </location>
</feature>
<reference evidence="3" key="1">
    <citation type="submission" date="2022-10" db="EMBL/GenBank/DDBJ databases">
        <title>Genome assembly of Pristionchus species.</title>
        <authorList>
            <person name="Yoshida K."/>
            <person name="Sommer R.J."/>
        </authorList>
    </citation>
    <scope>NUCLEOTIDE SEQUENCE [LARGE SCALE GENOMIC DNA]</scope>
    <source>
        <strain evidence="3">RS5460</strain>
    </source>
</reference>
<keyword evidence="1" id="KW-0472">Membrane</keyword>
<keyword evidence="1" id="KW-0812">Transmembrane</keyword>
<dbReference type="EMBL" id="BTRK01000005">
    <property type="protein sequence ID" value="GMR52936.1"/>
    <property type="molecule type" value="Genomic_DNA"/>
</dbReference>
<sequence length="195" mass="21513">SVLSPDWSSMASSVKKNPLSKATSPWSPVFSSTVSTPVTYEPLSARRSSCETIPPGKSLVESVAALSLLGIVGIVLAGLQTLLGVDVIVANLALLACLFVGQWTYVHSYKLDPRCSIILDEANVLSITSHFEHEQLGFIKGYTPTVKLSESTEALIKPKSLWDALFFDDRQYKIEEFYKEMYGNEYANAKKKEEE</sequence>
<organism evidence="2 3">
    <name type="scientific">Pristionchus mayeri</name>
    <dbReference type="NCBI Taxonomy" id="1317129"/>
    <lineage>
        <taxon>Eukaryota</taxon>
        <taxon>Metazoa</taxon>
        <taxon>Ecdysozoa</taxon>
        <taxon>Nematoda</taxon>
        <taxon>Chromadorea</taxon>
        <taxon>Rhabditida</taxon>
        <taxon>Rhabditina</taxon>
        <taxon>Diplogasteromorpha</taxon>
        <taxon>Diplogasteroidea</taxon>
        <taxon>Neodiplogasteridae</taxon>
        <taxon>Pristionchus</taxon>
    </lineage>
</organism>
<evidence type="ECO:0000313" key="2">
    <source>
        <dbReference type="EMBL" id="GMR52936.1"/>
    </source>
</evidence>